<gene>
    <name evidence="1" type="ORF">PACLA_8A014701</name>
</gene>
<dbReference type="Proteomes" id="UP001152795">
    <property type="component" value="Unassembled WGS sequence"/>
</dbReference>
<dbReference type="EMBL" id="CACRXK020012387">
    <property type="protein sequence ID" value="CAB4023237.1"/>
    <property type="molecule type" value="Genomic_DNA"/>
</dbReference>
<dbReference type="OrthoDB" id="5986575at2759"/>
<keyword evidence="2" id="KW-1185">Reference proteome</keyword>
<protein>
    <submittedName>
        <fullName evidence="1">Uncharacterized protein</fullName>
    </submittedName>
</protein>
<comment type="caution">
    <text evidence="1">The sequence shown here is derived from an EMBL/GenBank/DDBJ whole genome shotgun (WGS) entry which is preliminary data.</text>
</comment>
<proteinExistence type="predicted"/>
<sequence length="234" mass="25900">MRGHLVLLIGDVVETDDSYISFSYYSLASFEPQRMVCIEATSRVCVIVFAWAFHCASGEYCCDRGQSTIGKCARSCIGEPCEDDNHCGSDESCCDRGQSAIGKCARSCVRKSCTRVNHCASGEYCDGDEKKCFSTHVPRNLCFSDVDCCHGLCCVFNETRKIKRCFTTCIGQPCNSVDDCSTGQCCDDDKKCKSTRNCDRESKRRWKLVVSVGIPVTVIVIIAIAWLYHVVVSS</sequence>
<organism evidence="1 2">
    <name type="scientific">Paramuricea clavata</name>
    <name type="common">Red gorgonian</name>
    <name type="synonym">Violescent sea-whip</name>
    <dbReference type="NCBI Taxonomy" id="317549"/>
    <lineage>
        <taxon>Eukaryota</taxon>
        <taxon>Metazoa</taxon>
        <taxon>Cnidaria</taxon>
        <taxon>Anthozoa</taxon>
        <taxon>Octocorallia</taxon>
        <taxon>Malacalcyonacea</taxon>
        <taxon>Plexauridae</taxon>
        <taxon>Paramuricea</taxon>
    </lineage>
</organism>
<evidence type="ECO:0000313" key="1">
    <source>
        <dbReference type="EMBL" id="CAB4023237.1"/>
    </source>
</evidence>
<reference evidence="1" key="1">
    <citation type="submission" date="2020-04" db="EMBL/GenBank/DDBJ databases">
        <authorList>
            <person name="Alioto T."/>
            <person name="Alioto T."/>
            <person name="Gomez Garrido J."/>
        </authorList>
    </citation>
    <scope>NUCLEOTIDE SEQUENCE</scope>
    <source>
        <strain evidence="1">A484AB</strain>
    </source>
</reference>
<evidence type="ECO:0000313" key="2">
    <source>
        <dbReference type="Proteomes" id="UP001152795"/>
    </source>
</evidence>
<accession>A0A7D9L0C8</accession>
<dbReference type="AlphaFoldDB" id="A0A7D9L0C8"/>
<name>A0A7D9L0C8_PARCT</name>